<comment type="subcellular location">
    <subcellularLocation>
        <location evidence="1 11">Endoplasmic reticulum membrane</location>
        <topology evidence="1 11">Single-pass type II membrane protein</topology>
    </subcellularLocation>
</comment>
<proteinExistence type="inferred from homology"/>
<evidence type="ECO:0000256" key="2">
    <source>
        <dbReference type="ARBA" id="ARBA00022692"/>
    </source>
</evidence>
<evidence type="ECO:0000256" key="10">
    <source>
        <dbReference type="ARBA" id="ARBA00038888"/>
    </source>
</evidence>
<evidence type="ECO:0000256" key="3">
    <source>
        <dbReference type="ARBA" id="ARBA00022801"/>
    </source>
</evidence>
<evidence type="ECO:0000256" key="1">
    <source>
        <dbReference type="ARBA" id="ARBA00004648"/>
    </source>
</evidence>
<reference evidence="13 14" key="1">
    <citation type="submission" date="2023-08" db="EMBL/GenBank/DDBJ databases">
        <title>Black Yeasts Isolated from many extreme environments.</title>
        <authorList>
            <person name="Coleine C."/>
            <person name="Stajich J.E."/>
            <person name="Selbmann L."/>
        </authorList>
    </citation>
    <scope>NUCLEOTIDE SEQUENCE [LARGE SCALE GENOMIC DNA]</scope>
    <source>
        <strain evidence="13 14">CCFEE 536</strain>
    </source>
</reference>
<dbReference type="Gene3D" id="2.70.98.110">
    <property type="entry name" value="Glycosyl hydrolase family 63, N-terminal domain"/>
    <property type="match status" value="1"/>
</dbReference>
<protein>
    <recommendedName>
        <fullName evidence="10 11">Mannosyl-oligosaccharide glucosidase</fullName>
        <ecNumber evidence="10 11">3.2.1.106</ecNumber>
    </recommendedName>
    <alternativeName>
        <fullName evidence="11">Glucosidase I</fullName>
    </alternativeName>
</protein>
<organism evidence="13 14">
    <name type="scientific">Cryomyces antarcticus</name>
    <dbReference type="NCBI Taxonomy" id="329879"/>
    <lineage>
        <taxon>Eukaryota</taxon>
        <taxon>Fungi</taxon>
        <taxon>Dikarya</taxon>
        <taxon>Ascomycota</taxon>
        <taxon>Pezizomycotina</taxon>
        <taxon>Dothideomycetes</taxon>
        <taxon>Dothideomycetes incertae sedis</taxon>
        <taxon>Cryomyces</taxon>
    </lineage>
</organism>
<gene>
    <name evidence="13" type="primary">CWH41_3</name>
    <name evidence="13" type="ORF">LTR16_008975</name>
</gene>
<evidence type="ECO:0000256" key="8">
    <source>
        <dbReference type="ARBA" id="ARBA00023180"/>
    </source>
</evidence>
<dbReference type="InterPro" id="IPR038518">
    <property type="entry name" value="Glyco_hydro_63N_sf"/>
</dbReference>
<keyword evidence="6" id="KW-1133">Transmembrane helix</keyword>
<comment type="caution">
    <text evidence="13">The sequence shown here is derived from an EMBL/GenBank/DDBJ whole genome shotgun (WGS) entry which is preliminary data.</text>
</comment>
<evidence type="ECO:0000256" key="4">
    <source>
        <dbReference type="ARBA" id="ARBA00022824"/>
    </source>
</evidence>
<evidence type="ECO:0000256" key="6">
    <source>
        <dbReference type="ARBA" id="ARBA00022989"/>
    </source>
</evidence>
<sequence>MKTTIDEYVEKYTAEKMPPPWQIYTLQNRPGQGNLHMIQKVFEGAFEFDILFSSGSAPKAVTSEDLTTKITSVTTAFSERFVKIFTPSTPFNKAKYDGFSKSLFSNLIGGIGYFYGDSVVDRSYAPEYEEENEGFWQEAAEARARNQQKLEGPYELFTSIPSRPFFPRGFLWDE</sequence>
<feature type="domain" description="Glycosyl hydrolase family 63 C-terminal" evidence="12">
    <location>
        <begin position="62"/>
        <end position="174"/>
    </location>
</feature>
<evidence type="ECO:0000256" key="9">
    <source>
        <dbReference type="ARBA" id="ARBA00023295"/>
    </source>
</evidence>
<evidence type="ECO:0000313" key="14">
    <source>
        <dbReference type="Proteomes" id="UP001357485"/>
    </source>
</evidence>
<keyword evidence="14" id="KW-1185">Reference proteome</keyword>
<evidence type="ECO:0000259" key="12">
    <source>
        <dbReference type="Pfam" id="PF03200"/>
    </source>
</evidence>
<dbReference type="PANTHER" id="PTHR10412:SF11">
    <property type="entry name" value="MANNOSYL-OLIGOSACCHARIDE GLUCOSIDASE"/>
    <property type="match status" value="1"/>
</dbReference>
<comment type="catalytic activity">
    <reaction evidence="11">
        <text>N(4)-(alpha-D-Glc-(1-&gt;2)-alpha-D-Glc-(1-&gt;3)-alpha-D-Glc-(1-&gt;3)-alpha-D-Man-(1-&gt;2)-alpha-D-Man-(1-&gt;2)-alpha-D-Man-(1-&gt;3)-[alpha-D-Man-(1-&gt;2)-alpha-D-Man-(1-&gt;3)-[alpha-D-Man-(1-&gt;2)-alpha-D-Man-(1-&gt;6)]-alpha-D-Man-(1-&gt;6)]-beta-D-Man-(1-&gt;4)-beta-D-GlcNAc-(1-&gt;4)-beta-D-GlcNAc)-L-asparaginyl-[protein] + H2O = N(4)-(alpha-D-Glc-(1-&gt;3)-alpha-D-Glc-(1-&gt;3)-alpha-D-Man-(1-&gt;2)-alpha-D-Man-(1-&gt;2)-alpha-D-Man-(1-&gt;3)-[alpha-D-Man-(1-&gt;2)-alpha-D-Man-(1-&gt;3)-[alpha-D-Man-(1-&gt;2)-alpha-D-Man-(1-&gt;6)]-alpha-D-Man-(1-&gt;6)]-beta-D-Man-(1-&gt;4)-beta-D-GlcNAc-(1-&gt;4)-beta-D-GlcNAc)-L-asparaginyl-[protein] + beta-D-glucose</text>
        <dbReference type="Rhea" id="RHEA:55988"/>
        <dbReference type="Rhea" id="RHEA-COMP:12806"/>
        <dbReference type="Rhea" id="RHEA-COMP:14355"/>
        <dbReference type="ChEBI" id="CHEBI:15377"/>
        <dbReference type="ChEBI" id="CHEBI:15903"/>
        <dbReference type="ChEBI" id="CHEBI:59082"/>
        <dbReference type="ChEBI" id="CHEBI:132537"/>
        <dbReference type="EC" id="3.2.1.106"/>
    </reaction>
</comment>
<dbReference type="InterPro" id="IPR004888">
    <property type="entry name" value="Glycoside_hydrolase_63"/>
</dbReference>
<keyword evidence="9 11" id="KW-0326">Glycosidase</keyword>
<keyword evidence="4 11" id="KW-0256">Endoplasmic reticulum</keyword>
<evidence type="ECO:0000256" key="5">
    <source>
        <dbReference type="ARBA" id="ARBA00022968"/>
    </source>
</evidence>
<keyword evidence="7" id="KW-0472">Membrane</keyword>
<dbReference type="Proteomes" id="UP001357485">
    <property type="component" value="Unassembled WGS sequence"/>
</dbReference>
<dbReference type="PANTHER" id="PTHR10412">
    <property type="entry name" value="MANNOSYL-OLIGOSACCHARIDE GLUCOSIDASE"/>
    <property type="match status" value="1"/>
</dbReference>
<keyword evidence="8 11" id="KW-0325">Glycoprotein</keyword>
<keyword evidence="5" id="KW-0735">Signal-anchor</keyword>
<name>A0ABR0LJY4_9PEZI</name>
<feature type="non-terminal residue" evidence="13">
    <location>
        <position position="174"/>
    </location>
</feature>
<keyword evidence="3 11" id="KW-0378">Hydrolase</keyword>
<comment type="pathway">
    <text evidence="11">Glycan metabolism; N-glycan degradation.</text>
</comment>
<dbReference type="EC" id="3.2.1.106" evidence="10 11"/>
<evidence type="ECO:0000313" key="13">
    <source>
        <dbReference type="EMBL" id="KAK5187999.1"/>
    </source>
</evidence>
<dbReference type="Pfam" id="PF03200">
    <property type="entry name" value="Glyco_hydro_63"/>
    <property type="match status" value="1"/>
</dbReference>
<keyword evidence="2" id="KW-0812">Transmembrane</keyword>
<dbReference type="GO" id="GO:0004573">
    <property type="term" value="F:Glc3Man9GlcNAc2 oligosaccharide glucosidase activity"/>
    <property type="evidence" value="ECO:0007669"/>
    <property type="project" value="UniProtKB-EC"/>
</dbReference>
<dbReference type="Gene3D" id="1.50.10.10">
    <property type="match status" value="1"/>
</dbReference>
<comment type="function">
    <text evidence="11">Cleaves the distal alpha 1,2-linked glucose residue from the Glc(3)Man(9)GlcNAc(2) oligosaccharide precursor.</text>
</comment>
<accession>A0ABR0LJY4</accession>
<evidence type="ECO:0000256" key="11">
    <source>
        <dbReference type="RuleBase" id="RU369107"/>
    </source>
</evidence>
<dbReference type="InterPro" id="IPR012341">
    <property type="entry name" value="6hp_glycosidase-like_sf"/>
</dbReference>
<evidence type="ECO:0000256" key="7">
    <source>
        <dbReference type="ARBA" id="ARBA00023136"/>
    </source>
</evidence>
<dbReference type="InterPro" id="IPR031335">
    <property type="entry name" value="Glyco_hydro_63_C"/>
</dbReference>
<dbReference type="EMBL" id="JAVRRA010018657">
    <property type="protein sequence ID" value="KAK5187999.1"/>
    <property type="molecule type" value="Genomic_DNA"/>
</dbReference>
<comment type="similarity">
    <text evidence="11">Belongs to the glycosyl hydrolase 63 family.</text>
</comment>